<reference evidence="19 20" key="1">
    <citation type="submission" date="2020-08" db="EMBL/GenBank/DDBJ databases">
        <title>The Agave Microbiome: Exploring the role of microbial communities in plant adaptations to desert environments.</title>
        <authorList>
            <person name="Partida-Martinez L.P."/>
        </authorList>
    </citation>
    <scope>NUCLEOTIDE SEQUENCE [LARGE SCALE GENOMIC DNA]</scope>
    <source>
        <strain evidence="19 20">AT2.18</strain>
    </source>
</reference>
<evidence type="ECO:0000256" key="14">
    <source>
        <dbReference type="ARBA" id="ARBA00070775"/>
    </source>
</evidence>
<dbReference type="Gene3D" id="1.10.630.10">
    <property type="entry name" value="Cytochrome P450"/>
    <property type="match status" value="1"/>
</dbReference>
<evidence type="ECO:0000256" key="9">
    <source>
        <dbReference type="ARBA" id="ARBA00023033"/>
    </source>
</evidence>
<proteinExistence type="inferred from homology"/>
<evidence type="ECO:0000256" key="17">
    <source>
        <dbReference type="ARBA" id="ARBA00083909"/>
    </source>
</evidence>
<gene>
    <name evidence="19" type="ORF">FHR72_002187</name>
</gene>
<comment type="pathway">
    <text evidence="13">Steroid metabolism; cholesterol degradation.</text>
</comment>
<evidence type="ECO:0000256" key="4">
    <source>
        <dbReference type="ARBA" id="ARBA00022617"/>
    </source>
</evidence>
<accession>A0A839Q780</accession>
<dbReference type="SUPFAM" id="SSF48264">
    <property type="entry name" value="Cytochrome P450"/>
    <property type="match status" value="1"/>
</dbReference>
<evidence type="ECO:0000256" key="12">
    <source>
        <dbReference type="ARBA" id="ARBA00023221"/>
    </source>
</evidence>
<dbReference type="InterPro" id="IPR002397">
    <property type="entry name" value="Cyt_P450_B"/>
</dbReference>
<evidence type="ECO:0000256" key="11">
    <source>
        <dbReference type="ARBA" id="ARBA00023166"/>
    </source>
</evidence>
<name>A0A839Q780_MYCIR</name>
<dbReference type="PRINTS" id="PR00359">
    <property type="entry name" value="BP450"/>
</dbReference>
<dbReference type="InterPro" id="IPR036396">
    <property type="entry name" value="Cyt_P450_sf"/>
</dbReference>
<evidence type="ECO:0000313" key="20">
    <source>
        <dbReference type="Proteomes" id="UP000550501"/>
    </source>
</evidence>
<evidence type="ECO:0000256" key="3">
    <source>
        <dbReference type="ARBA" id="ARBA00022548"/>
    </source>
</evidence>
<dbReference type="AlphaFoldDB" id="A0A839Q780"/>
<keyword evidence="11" id="KW-1207">Sterol metabolism</keyword>
<evidence type="ECO:0000256" key="1">
    <source>
        <dbReference type="ARBA" id="ARBA00001971"/>
    </source>
</evidence>
<evidence type="ECO:0000256" key="10">
    <source>
        <dbReference type="ARBA" id="ARBA00023098"/>
    </source>
</evidence>
<protein>
    <recommendedName>
        <fullName evidence="14">Steroid C26-monooxygenase</fullName>
    </recommendedName>
    <alternativeName>
        <fullName evidence="15">Cholest-4-en-3-one C26-monooxygenase</fullName>
    </alternativeName>
    <alternativeName>
        <fullName evidence="17">Cholesterol C26-monooxygenase</fullName>
    </alternativeName>
    <alternativeName>
        <fullName evidence="16">Steroid C27-monooxygenase</fullName>
    </alternativeName>
</protein>
<dbReference type="RefSeq" id="WP_183467979.1">
    <property type="nucleotide sequence ID" value="NZ_JACHVU010000004.1"/>
</dbReference>
<evidence type="ECO:0000256" key="5">
    <source>
        <dbReference type="ARBA" id="ARBA00022723"/>
    </source>
</evidence>
<dbReference type="PRINTS" id="PR00385">
    <property type="entry name" value="P450"/>
</dbReference>
<keyword evidence="4 18" id="KW-0349">Heme</keyword>
<evidence type="ECO:0000256" key="16">
    <source>
        <dbReference type="ARBA" id="ARBA00082981"/>
    </source>
</evidence>
<dbReference type="InterPro" id="IPR001128">
    <property type="entry name" value="Cyt_P450"/>
</dbReference>
<evidence type="ECO:0000256" key="2">
    <source>
        <dbReference type="ARBA" id="ARBA00010617"/>
    </source>
</evidence>
<organism evidence="19 20">
    <name type="scientific">Mycolicibacterium iranicum</name>
    <name type="common">Mycobacterium iranicum</name>
    <dbReference type="NCBI Taxonomy" id="912594"/>
    <lineage>
        <taxon>Bacteria</taxon>
        <taxon>Bacillati</taxon>
        <taxon>Actinomycetota</taxon>
        <taxon>Actinomycetes</taxon>
        <taxon>Mycobacteriales</taxon>
        <taxon>Mycobacteriaceae</taxon>
        <taxon>Mycolicibacterium</taxon>
    </lineage>
</organism>
<evidence type="ECO:0000256" key="8">
    <source>
        <dbReference type="ARBA" id="ARBA00023004"/>
    </source>
</evidence>
<dbReference type="GO" id="GO:0020037">
    <property type="term" value="F:heme binding"/>
    <property type="evidence" value="ECO:0007669"/>
    <property type="project" value="InterPro"/>
</dbReference>
<keyword evidence="9 18" id="KW-0503">Monooxygenase</keyword>
<comment type="similarity">
    <text evidence="2 18">Belongs to the cytochrome P450 family.</text>
</comment>
<dbReference type="GO" id="GO:0005506">
    <property type="term" value="F:iron ion binding"/>
    <property type="evidence" value="ECO:0007669"/>
    <property type="project" value="InterPro"/>
</dbReference>
<comment type="caution">
    <text evidence="19">The sequence shown here is derived from an EMBL/GenBank/DDBJ whole genome shotgun (WGS) entry which is preliminary data.</text>
</comment>
<dbReference type="PANTHER" id="PTHR46696:SF4">
    <property type="entry name" value="BIOTIN BIOSYNTHESIS CYTOCHROME P450"/>
    <property type="match status" value="1"/>
</dbReference>
<dbReference type="GO" id="GO:0008395">
    <property type="term" value="F:steroid hydroxylase activity"/>
    <property type="evidence" value="ECO:0007669"/>
    <property type="project" value="TreeGrafter"/>
</dbReference>
<sequence length="413" mass="45564">MTSVGQLGALAGVDFTDLDNFADGFPHELFALHREHAPVYWHEPTENTPDGEGFWSVATHAETLAVFRDPETYSSVTGGERPFGGTLLQDLSIAGQLLNMMDDPRHGAVRRLVSSGLTPRMIRRVEDDLRERAGRLLDEVAAGEPFDFLTDIAAEVPMQMICILLGVPESERHWLFEAIEPSFDFGGSRKASITRLSVEEAGSRMYAYGQELIAAKRAHPGDDMLSVVVNSGDPELSDIENYLFFNLLFSAGAETTRNAIAGGLLALAENPDAYRSLREQPDLLPTAIEEMVRWTSPSPSKRRTATRRATLGGHTVEPGQKVLVWEGSANRDAAVFTEPDRFDIARKPNPHLGFGQGVHYCLGANLARLELRVIFEELLRRHPSVELAAPVEWTRSNRHTGMRHLVVALGTCA</sequence>
<evidence type="ECO:0000256" key="7">
    <source>
        <dbReference type="ARBA" id="ARBA00023002"/>
    </source>
</evidence>
<keyword evidence="3" id="KW-0153">Cholesterol metabolism</keyword>
<evidence type="ECO:0000256" key="6">
    <source>
        <dbReference type="ARBA" id="ARBA00022963"/>
    </source>
</evidence>
<dbReference type="EMBL" id="JACHVU010000004">
    <property type="protein sequence ID" value="MBB2990714.1"/>
    <property type="molecule type" value="Genomic_DNA"/>
</dbReference>
<dbReference type="Pfam" id="PF00067">
    <property type="entry name" value="p450"/>
    <property type="match status" value="1"/>
</dbReference>
<dbReference type="GO" id="GO:0006707">
    <property type="term" value="P:cholesterol catabolic process"/>
    <property type="evidence" value="ECO:0007669"/>
    <property type="project" value="TreeGrafter"/>
</dbReference>
<evidence type="ECO:0000256" key="13">
    <source>
        <dbReference type="ARBA" id="ARBA00049645"/>
    </source>
</evidence>
<keyword evidence="7 18" id="KW-0560">Oxidoreductase</keyword>
<dbReference type="CDD" id="cd11033">
    <property type="entry name" value="CYP142-like"/>
    <property type="match status" value="1"/>
</dbReference>
<dbReference type="InterPro" id="IPR017972">
    <property type="entry name" value="Cyt_P450_CS"/>
</dbReference>
<evidence type="ECO:0000256" key="18">
    <source>
        <dbReference type="RuleBase" id="RU000461"/>
    </source>
</evidence>
<dbReference type="Proteomes" id="UP000550501">
    <property type="component" value="Unassembled WGS sequence"/>
</dbReference>
<dbReference type="PANTHER" id="PTHR46696">
    <property type="entry name" value="P450, PUTATIVE (EUROFUNG)-RELATED"/>
    <property type="match status" value="1"/>
</dbReference>
<dbReference type="FunFam" id="1.10.630.10:FF:000018">
    <property type="entry name" value="Cytochrome P450 monooxygenase"/>
    <property type="match status" value="1"/>
</dbReference>
<keyword evidence="12" id="KW-0753">Steroid metabolism</keyword>
<dbReference type="GO" id="GO:0036199">
    <property type="term" value="F:cholest-4-en-3-one 26-monooxygenase activity"/>
    <property type="evidence" value="ECO:0007669"/>
    <property type="project" value="TreeGrafter"/>
</dbReference>
<comment type="cofactor">
    <cofactor evidence="1">
        <name>heme</name>
        <dbReference type="ChEBI" id="CHEBI:30413"/>
    </cofactor>
</comment>
<dbReference type="PROSITE" id="PS00086">
    <property type="entry name" value="CYTOCHROME_P450"/>
    <property type="match status" value="1"/>
</dbReference>
<keyword evidence="5 18" id="KW-0479">Metal-binding</keyword>
<keyword evidence="20" id="KW-1185">Reference proteome</keyword>
<keyword evidence="10" id="KW-0443">Lipid metabolism</keyword>
<keyword evidence="6" id="KW-0442">Lipid degradation</keyword>
<evidence type="ECO:0000313" key="19">
    <source>
        <dbReference type="EMBL" id="MBB2990714.1"/>
    </source>
</evidence>
<keyword evidence="8 18" id="KW-0408">Iron</keyword>
<evidence type="ECO:0000256" key="15">
    <source>
        <dbReference type="ARBA" id="ARBA00079588"/>
    </source>
</evidence>